<dbReference type="EMBL" id="FNHI01000021">
    <property type="protein sequence ID" value="SDN21014.1"/>
    <property type="molecule type" value="Genomic_DNA"/>
</dbReference>
<dbReference type="AlphaFoldDB" id="A0A1G9ZI96"/>
<gene>
    <name evidence="1" type="ORF">SAMN05444921_121190</name>
</gene>
<protein>
    <submittedName>
        <fullName evidence="1">Uncharacterized protein</fullName>
    </submittedName>
</protein>
<accession>A0A1G9ZI96</accession>
<dbReference type="STRING" id="1196353.SAMN05444921_121190"/>
<sequence length="83" mass="8601">MVRLRDLIFEMPSLPFSELGENGGMAVDGEGRAFATVYKEAVKTVCDKAGFAHQVMANGAGALAAGALWLVGADGFEPPTSAL</sequence>
<evidence type="ECO:0000313" key="1">
    <source>
        <dbReference type="EMBL" id="SDN21014.1"/>
    </source>
</evidence>
<organism evidence="1 2">
    <name type="scientific">Streptomyces wuyuanensis</name>
    <dbReference type="NCBI Taxonomy" id="1196353"/>
    <lineage>
        <taxon>Bacteria</taxon>
        <taxon>Bacillati</taxon>
        <taxon>Actinomycetota</taxon>
        <taxon>Actinomycetes</taxon>
        <taxon>Kitasatosporales</taxon>
        <taxon>Streptomycetaceae</taxon>
        <taxon>Streptomyces</taxon>
    </lineage>
</organism>
<reference evidence="2" key="1">
    <citation type="submission" date="2016-10" db="EMBL/GenBank/DDBJ databases">
        <authorList>
            <person name="Varghese N."/>
            <person name="Submissions S."/>
        </authorList>
    </citation>
    <scope>NUCLEOTIDE SEQUENCE [LARGE SCALE GENOMIC DNA]</scope>
    <source>
        <strain evidence="2">CGMCC 4.7042</strain>
    </source>
</reference>
<keyword evidence="2" id="KW-1185">Reference proteome</keyword>
<dbReference type="Proteomes" id="UP000199063">
    <property type="component" value="Unassembled WGS sequence"/>
</dbReference>
<proteinExistence type="predicted"/>
<evidence type="ECO:0000313" key="2">
    <source>
        <dbReference type="Proteomes" id="UP000199063"/>
    </source>
</evidence>
<name>A0A1G9ZI96_9ACTN</name>